<feature type="region of interest" description="Disordered" evidence="1">
    <location>
        <begin position="356"/>
        <end position="574"/>
    </location>
</feature>
<dbReference type="OrthoDB" id="3695206at2"/>
<protein>
    <recommendedName>
        <fullName evidence="4">PPE family protein</fullName>
    </recommendedName>
</protein>
<evidence type="ECO:0000313" key="2">
    <source>
        <dbReference type="EMBL" id="SFA76136.1"/>
    </source>
</evidence>
<feature type="compositionally biased region" description="Basic and acidic residues" evidence="1">
    <location>
        <begin position="540"/>
        <end position="549"/>
    </location>
</feature>
<feature type="compositionally biased region" description="Low complexity" evidence="1">
    <location>
        <begin position="363"/>
        <end position="373"/>
    </location>
</feature>
<dbReference type="Proteomes" id="UP000243799">
    <property type="component" value="Unassembled WGS sequence"/>
</dbReference>
<feature type="region of interest" description="Disordered" evidence="1">
    <location>
        <begin position="202"/>
        <end position="338"/>
    </location>
</feature>
<feature type="compositionally biased region" description="Low complexity" evidence="1">
    <location>
        <begin position="308"/>
        <end position="338"/>
    </location>
</feature>
<reference evidence="3" key="1">
    <citation type="submission" date="2016-10" db="EMBL/GenBank/DDBJ databases">
        <authorList>
            <person name="Varghese N."/>
            <person name="Submissions S."/>
        </authorList>
    </citation>
    <scope>NUCLEOTIDE SEQUENCE [LARGE SCALE GENOMIC DNA]</scope>
    <source>
        <strain evidence="3">CGMCC 4.3568</strain>
    </source>
</reference>
<feature type="compositionally biased region" description="Low complexity" evidence="1">
    <location>
        <begin position="454"/>
        <end position="464"/>
    </location>
</feature>
<accession>A0A1I0VKQ4</accession>
<sequence>MNGVPISVADISALVDRIRSHRFDGYTDLGLADEIDLFRAGGGTEGLGAAVDALKAVGDALVSTERTLREELGKLGVEWQSDAGIQAGAAIDSEAAFTADANEKVSHSAEMIFAQGEAFSRTLHKLPDAQTLREGAGGFSLGDSLFSLIGYETDHTRKVLAAREARQHALEALNGYARESGENLASIQPMSKPEALQMSAAPRLPGSVNAGGGPLPDTASPTVAANAAGEPSRTPTPSQGQAPAPLRGPAPVVESPAPVVGAAQRTAPPARGTGAQAPATTVPSGTAPSASAPSTSAPVQSGTGGVVGTVRPGQQPDAARMPVTGGASGAAPGSASGGATPLAPGAAVGGVAGTGSGAGAGSSSGSTQGGAAAKQGQPNVAGKPAVPGGSAVAPVGGVAGKFVPQSGAGTPGGQAAGDTPLAKGKSFGSLPQPTQHPGSFSGSVTPASGVPGRAGDLSGGIAALGAGGVAGALSGQDERKGRGVGRSAPGAARSPHQLPVGDLPEEEARVSRNSEKLNPQSGKGRGSFMERAAPQDGESDAGHVRKFGIDDSDLFADERMVAPDVISGSDSDRR</sequence>
<keyword evidence="3" id="KW-1185">Reference proteome</keyword>
<dbReference type="STRING" id="490629.SAMN05216266_101274"/>
<proteinExistence type="predicted"/>
<feature type="compositionally biased region" description="Polar residues" evidence="1">
    <location>
        <begin position="429"/>
        <end position="446"/>
    </location>
</feature>
<evidence type="ECO:0008006" key="4">
    <source>
        <dbReference type="Google" id="ProtNLM"/>
    </source>
</evidence>
<feature type="compositionally biased region" description="Basic and acidic residues" evidence="1">
    <location>
        <begin position="506"/>
        <end position="515"/>
    </location>
</feature>
<feature type="compositionally biased region" description="Low complexity" evidence="1">
    <location>
        <begin position="249"/>
        <end position="263"/>
    </location>
</feature>
<dbReference type="EMBL" id="FOKG01000001">
    <property type="protein sequence ID" value="SFA76136.1"/>
    <property type="molecule type" value="Genomic_DNA"/>
</dbReference>
<feature type="compositionally biased region" description="Low complexity" evidence="1">
    <location>
        <begin position="380"/>
        <end position="404"/>
    </location>
</feature>
<gene>
    <name evidence="2" type="ORF">SAMN05216266_101274</name>
</gene>
<evidence type="ECO:0000313" key="3">
    <source>
        <dbReference type="Proteomes" id="UP000243799"/>
    </source>
</evidence>
<dbReference type="AlphaFoldDB" id="A0A1I0VKQ4"/>
<feature type="compositionally biased region" description="Low complexity" evidence="1">
    <location>
        <begin position="277"/>
        <end position="301"/>
    </location>
</feature>
<dbReference type="InterPro" id="IPR038332">
    <property type="entry name" value="PPE_sf"/>
</dbReference>
<evidence type="ECO:0000256" key="1">
    <source>
        <dbReference type="SAM" id="MobiDB-lite"/>
    </source>
</evidence>
<dbReference type="Gene3D" id="1.20.1260.20">
    <property type="entry name" value="PPE superfamily"/>
    <property type="match status" value="1"/>
</dbReference>
<organism evidence="2 3">
    <name type="scientific">Amycolatopsis marina</name>
    <dbReference type="NCBI Taxonomy" id="490629"/>
    <lineage>
        <taxon>Bacteria</taxon>
        <taxon>Bacillati</taxon>
        <taxon>Actinomycetota</taxon>
        <taxon>Actinomycetes</taxon>
        <taxon>Pseudonocardiales</taxon>
        <taxon>Pseudonocardiaceae</taxon>
        <taxon>Amycolatopsis</taxon>
    </lineage>
</organism>
<name>A0A1I0VKQ4_9PSEU</name>